<dbReference type="InterPro" id="IPR005955">
    <property type="entry name" value="GST_Zeta"/>
</dbReference>
<keyword evidence="5" id="KW-1185">Reference proteome</keyword>
<dbReference type="GO" id="GO:0016034">
    <property type="term" value="F:maleylacetoacetate isomerase activity"/>
    <property type="evidence" value="ECO:0007669"/>
    <property type="project" value="TreeGrafter"/>
</dbReference>
<feature type="domain" description="GST N-terminal" evidence="2">
    <location>
        <begin position="1"/>
        <end position="86"/>
    </location>
</feature>
<proteinExistence type="inferred from homology"/>
<dbReference type="SFLD" id="SFLDG00358">
    <property type="entry name" value="Main_(cytGST)"/>
    <property type="match status" value="1"/>
</dbReference>
<dbReference type="InterPro" id="IPR034333">
    <property type="entry name" value="GST_Zeta_N"/>
</dbReference>
<dbReference type="Proteomes" id="UP000019678">
    <property type="component" value="Unassembled WGS sequence"/>
</dbReference>
<dbReference type="STRING" id="1192034.CAP_4852"/>
<dbReference type="FunFam" id="1.20.1050.10:FF:000010">
    <property type="entry name" value="Maleylacetoacetate isomerase isoform 1"/>
    <property type="match status" value="1"/>
</dbReference>
<dbReference type="InterPro" id="IPR036282">
    <property type="entry name" value="Glutathione-S-Trfase_C_sf"/>
</dbReference>
<dbReference type="OrthoDB" id="509852at2"/>
<gene>
    <name evidence="4" type="ORF">CAP_4852</name>
</gene>
<dbReference type="SUPFAM" id="SSF52833">
    <property type="entry name" value="Thioredoxin-like"/>
    <property type="match status" value="1"/>
</dbReference>
<dbReference type="InterPro" id="IPR040079">
    <property type="entry name" value="Glutathione_S-Trfase"/>
</dbReference>
<organism evidence="4 5">
    <name type="scientific">Chondromyces apiculatus DSM 436</name>
    <dbReference type="NCBI Taxonomy" id="1192034"/>
    <lineage>
        <taxon>Bacteria</taxon>
        <taxon>Pseudomonadati</taxon>
        <taxon>Myxococcota</taxon>
        <taxon>Polyangia</taxon>
        <taxon>Polyangiales</taxon>
        <taxon>Polyangiaceae</taxon>
        <taxon>Chondromyces</taxon>
    </lineage>
</organism>
<dbReference type="PANTHER" id="PTHR42673">
    <property type="entry name" value="MALEYLACETOACETATE ISOMERASE"/>
    <property type="match status" value="1"/>
</dbReference>
<dbReference type="Gene3D" id="1.20.1050.10">
    <property type="match status" value="1"/>
</dbReference>
<dbReference type="InterPro" id="IPR036249">
    <property type="entry name" value="Thioredoxin-like_sf"/>
</dbReference>
<comment type="caution">
    <text evidence="4">The sequence shown here is derived from an EMBL/GenBank/DDBJ whole genome shotgun (WGS) entry which is preliminary data.</text>
</comment>
<dbReference type="InterPro" id="IPR004045">
    <property type="entry name" value="Glutathione_S-Trfase_N"/>
</dbReference>
<evidence type="ECO:0000259" key="3">
    <source>
        <dbReference type="PROSITE" id="PS50405"/>
    </source>
</evidence>
<evidence type="ECO:0000256" key="1">
    <source>
        <dbReference type="ARBA" id="ARBA00010007"/>
    </source>
</evidence>
<dbReference type="RefSeq" id="WP_044244823.1">
    <property type="nucleotide sequence ID" value="NZ_ASRX01000038.1"/>
</dbReference>
<dbReference type="InterPro" id="IPR034330">
    <property type="entry name" value="GST_Zeta_C"/>
</dbReference>
<dbReference type="eggNOG" id="COG0625">
    <property type="taxonomic scope" value="Bacteria"/>
</dbReference>
<name>A0A017T4M1_9BACT</name>
<feature type="domain" description="GST C-terminal" evidence="3">
    <location>
        <begin position="91"/>
        <end position="213"/>
    </location>
</feature>
<evidence type="ECO:0000313" key="4">
    <source>
        <dbReference type="EMBL" id="EYF04169.1"/>
    </source>
</evidence>
<evidence type="ECO:0000313" key="5">
    <source>
        <dbReference type="Proteomes" id="UP000019678"/>
    </source>
</evidence>
<evidence type="ECO:0000259" key="2">
    <source>
        <dbReference type="PROSITE" id="PS50404"/>
    </source>
</evidence>
<dbReference type="GO" id="GO:0004364">
    <property type="term" value="F:glutathione transferase activity"/>
    <property type="evidence" value="ECO:0007669"/>
    <property type="project" value="TreeGrafter"/>
</dbReference>
<dbReference type="CDD" id="cd03042">
    <property type="entry name" value="GST_N_Zeta"/>
    <property type="match status" value="1"/>
</dbReference>
<dbReference type="AlphaFoldDB" id="A0A017T4M1"/>
<reference evidence="4 5" key="1">
    <citation type="submission" date="2013-05" db="EMBL/GenBank/DDBJ databases">
        <title>Genome assembly of Chondromyces apiculatus DSM 436.</title>
        <authorList>
            <person name="Sharma G."/>
            <person name="Khatri I."/>
            <person name="Kaur C."/>
            <person name="Mayilraj S."/>
            <person name="Subramanian S."/>
        </authorList>
    </citation>
    <scope>NUCLEOTIDE SEQUENCE [LARGE SCALE GENOMIC DNA]</scope>
    <source>
        <strain evidence="4 5">DSM 436</strain>
    </source>
</reference>
<comment type="similarity">
    <text evidence="1">Belongs to the GST superfamily. Zeta family.</text>
</comment>
<dbReference type="GO" id="GO:0006559">
    <property type="term" value="P:L-phenylalanine catabolic process"/>
    <property type="evidence" value="ECO:0007669"/>
    <property type="project" value="TreeGrafter"/>
</dbReference>
<dbReference type="Pfam" id="PF13409">
    <property type="entry name" value="GST_N_2"/>
    <property type="match status" value="1"/>
</dbReference>
<dbReference type="PROSITE" id="PS50404">
    <property type="entry name" value="GST_NTER"/>
    <property type="match status" value="1"/>
</dbReference>
<dbReference type="NCBIfam" id="TIGR01262">
    <property type="entry name" value="maiA"/>
    <property type="match status" value="1"/>
</dbReference>
<dbReference type="Gene3D" id="3.40.30.10">
    <property type="entry name" value="Glutaredoxin"/>
    <property type="match status" value="1"/>
</dbReference>
<dbReference type="GO" id="GO:0005737">
    <property type="term" value="C:cytoplasm"/>
    <property type="evidence" value="ECO:0007669"/>
    <property type="project" value="InterPro"/>
</dbReference>
<dbReference type="SFLD" id="SFLDS00019">
    <property type="entry name" value="Glutathione_Transferase_(cytos"/>
    <property type="match status" value="1"/>
</dbReference>
<dbReference type="EMBL" id="ASRX01000038">
    <property type="protein sequence ID" value="EYF04169.1"/>
    <property type="molecule type" value="Genomic_DNA"/>
</dbReference>
<dbReference type="SUPFAM" id="SSF47616">
    <property type="entry name" value="GST C-terminal domain-like"/>
    <property type="match status" value="1"/>
</dbReference>
<dbReference type="InterPro" id="IPR010987">
    <property type="entry name" value="Glutathione-S-Trfase_C-like"/>
</dbReference>
<protein>
    <submittedName>
        <fullName evidence="4">Maleylacetoacetate isomerase</fullName>
    </submittedName>
</protein>
<dbReference type="GO" id="GO:0006749">
    <property type="term" value="P:glutathione metabolic process"/>
    <property type="evidence" value="ECO:0007669"/>
    <property type="project" value="TreeGrafter"/>
</dbReference>
<accession>A0A017T4M1</accession>
<dbReference type="PANTHER" id="PTHR42673:SF4">
    <property type="entry name" value="MALEYLACETOACETATE ISOMERASE"/>
    <property type="match status" value="1"/>
</dbReference>
<keyword evidence="4" id="KW-0413">Isomerase</keyword>
<dbReference type="PROSITE" id="PS50405">
    <property type="entry name" value="GST_CTER"/>
    <property type="match status" value="1"/>
</dbReference>
<dbReference type="CDD" id="cd03191">
    <property type="entry name" value="GST_C_Zeta"/>
    <property type="match status" value="1"/>
</dbReference>
<sequence length="215" mass="23869">MKLYGYWRSSATWRVRIALAYKGLAHEVVPVNIIRDGGEQNQAPYTALNPMRQVPTLELTVDGKALHLAQSIAIIELLEEIHPAPRLLPEDRVLRAKARQLAEIINAGVQPFQNTGTTGYLKELFGDDKGFSRRFIARGLDAFQAGIEETVGRYCIGDEVTLPDLFLVPQLYASRRFGVDVSAYPALLRIEEACMQLPAFQGAHPDRQPDAVKAG</sequence>